<dbReference type="PANTHER" id="PTHR46587:SF3">
    <property type="entry name" value="NR LBD DOMAIN-CONTAINING PROTEIN"/>
    <property type="match status" value="1"/>
</dbReference>
<evidence type="ECO:0000256" key="5">
    <source>
        <dbReference type="ARBA" id="ARBA00022833"/>
    </source>
</evidence>
<evidence type="ECO:0000256" key="3">
    <source>
        <dbReference type="ARBA" id="ARBA00022723"/>
    </source>
</evidence>
<comment type="subcellular location">
    <subcellularLocation>
        <location evidence="1">Nucleus</location>
    </subcellularLocation>
</comment>
<keyword evidence="6" id="KW-0805">Transcription regulation</keyword>
<dbReference type="GO" id="GO:0005634">
    <property type="term" value="C:nucleus"/>
    <property type="evidence" value="ECO:0007669"/>
    <property type="project" value="UniProtKB-SubCell"/>
</dbReference>
<dbReference type="SUPFAM" id="SSF48508">
    <property type="entry name" value="Nuclear receptor ligand-binding domain"/>
    <property type="match status" value="1"/>
</dbReference>
<dbReference type="Gene3D" id="3.30.50.10">
    <property type="entry name" value="Erythroid Transcription Factor GATA-1, subunit A"/>
    <property type="match status" value="1"/>
</dbReference>
<evidence type="ECO:0000256" key="4">
    <source>
        <dbReference type="ARBA" id="ARBA00022771"/>
    </source>
</evidence>
<dbReference type="Pfam" id="PF00105">
    <property type="entry name" value="zf-C4"/>
    <property type="match status" value="1"/>
</dbReference>
<evidence type="ECO:0000256" key="7">
    <source>
        <dbReference type="ARBA" id="ARBA00023125"/>
    </source>
</evidence>
<evidence type="ECO:0000256" key="10">
    <source>
        <dbReference type="ARBA" id="ARBA00023242"/>
    </source>
</evidence>
<dbReference type="PROSITE" id="PS51030">
    <property type="entry name" value="NUCLEAR_REC_DBD_2"/>
    <property type="match status" value="1"/>
</dbReference>
<feature type="domain" description="NR LBD" evidence="12">
    <location>
        <begin position="145"/>
        <end position="408"/>
    </location>
</feature>
<evidence type="ECO:0000259" key="11">
    <source>
        <dbReference type="PROSITE" id="PS51030"/>
    </source>
</evidence>
<keyword evidence="14" id="KW-1185">Reference proteome</keyword>
<keyword evidence="9" id="KW-0675">Receptor</keyword>
<dbReference type="GO" id="GO:0008270">
    <property type="term" value="F:zinc ion binding"/>
    <property type="evidence" value="ECO:0007669"/>
    <property type="project" value="UniProtKB-KW"/>
</dbReference>
<dbReference type="Pfam" id="PF00104">
    <property type="entry name" value="Hormone_recep"/>
    <property type="match status" value="1"/>
</dbReference>
<dbReference type="SUPFAM" id="SSF57716">
    <property type="entry name" value="Glucocorticoid receptor-like (DNA-binding domain)"/>
    <property type="match status" value="1"/>
</dbReference>
<dbReference type="PRINTS" id="PR00047">
    <property type="entry name" value="STROIDFINGER"/>
</dbReference>
<dbReference type="InterPro" id="IPR000536">
    <property type="entry name" value="Nucl_hrmn_rcpt_lig-bd"/>
</dbReference>
<name>A0A9P1N0W1_9PELO</name>
<accession>A0A9P1N0W1</accession>
<organism evidence="13 14">
    <name type="scientific">Caenorhabditis angaria</name>
    <dbReference type="NCBI Taxonomy" id="860376"/>
    <lineage>
        <taxon>Eukaryota</taxon>
        <taxon>Metazoa</taxon>
        <taxon>Ecdysozoa</taxon>
        <taxon>Nematoda</taxon>
        <taxon>Chromadorea</taxon>
        <taxon>Rhabditida</taxon>
        <taxon>Rhabditina</taxon>
        <taxon>Rhabditomorpha</taxon>
        <taxon>Rhabditoidea</taxon>
        <taxon>Rhabditidae</taxon>
        <taxon>Peloderinae</taxon>
        <taxon>Caenorhabditis</taxon>
    </lineage>
</organism>
<keyword evidence="8" id="KW-0804">Transcription</keyword>
<comment type="caution">
    <text evidence="13">The sequence shown here is derived from an EMBL/GenBank/DDBJ whole genome shotgun (WGS) entry which is preliminary data.</text>
</comment>
<keyword evidence="7" id="KW-0238">DNA-binding</keyword>
<dbReference type="SMART" id="SM00430">
    <property type="entry name" value="HOLI"/>
    <property type="match status" value="1"/>
</dbReference>
<protein>
    <submittedName>
        <fullName evidence="13">Uncharacterized protein</fullName>
    </submittedName>
</protein>
<sequence>MPTSIPGTSSSSSFEGCAVCGDRVNGNRYGAPACLGCIVFFRRAVTNDVTYKCLKGGQCVITNESRCICRYCRLQKCYTVGMKASAIQRRDVMGPRKPKTSSATGNSATAAVVKQEIVDDTPMLKCQSNASSSSGVSVTGGSPVSGTSLIDALVKLQQYQVRNHRSFFAAHEEMEMNGDIFAILNRKINGDNFRRARAHDVNTMLRLGLLDAAQWANQFEPFRRLPLAEKKHVLTEFGFTFMLVDQGYRTAQRAERGFWLLQNDTFMHEDYFLGLPEDAAKLDQAKTKAKLHPLFINESLESVGYPMKDLEIDEFECAVLKTVLLLGHKNHFGQSPDSLKSLLSRCFVELMDYCKRKCPENAAERAGTVLLFTSSIRCSIKALYNQTRVSDVFSLMKFDPLVIDVLLS</sequence>
<evidence type="ECO:0000256" key="1">
    <source>
        <dbReference type="ARBA" id="ARBA00004123"/>
    </source>
</evidence>
<evidence type="ECO:0000313" key="14">
    <source>
        <dbReference type="Proteomes" id="UP001152747"/>
    </source>
</evidence>
<dbReference type="InterPro" id="IPR035500">
    <property type="entry name" value="NHR-like_dom_sf"/>
</dbReference>
<dbReference type="OrthoDB" id="5772425at2759"/>
<dbReference type="GO" id="GO:0000978">
    <property type="term" value="F:RNA polymerase II cis-regulatory region sequence-specific DNA binding"/>
    <property type="evidence" value="ECO:0007669"/>
    <property type="project" value="InterPro"/>
</dbReference>
<evidence type="ECO:0000313" key="13">
    <source>
        <dbReference type="EMBL" id="CAI5447414.1"/>
    </source>
</evidence>
<dbReference type="PROSITE" id="PS51843">
    <property type="entry name" value="NR_LBD"/>
    <property type="match status" value="1"/>
</dbReference>
<keyword evidence="10" id="KW-0539">Nucleus</keyword>
<keyword evidence="3" id="KW-0479">Metal-binding</keyword>
<reference evidence="13" key="1">
    <citation type="submission" date="2022-11" db="EMBL/GenBank/DDBJ databases">
        <authorList>
            <person name="Kikuchi T."/>
        </authorList>
    </citation>
    <scope>NUCLEOTIDE SEQUENCE</scope>
    <source>
        <strain evidence="13">PS1010</strain>
    </source>
</reference>
<dbReference type="GO" id="GO:0003700">
    <property type="term" value="F:DNA-binding transcription factor activity"/>
    <property type="evidence" value="ECO:0007669"/>
    <property type="project" value="InterPro"/>
</dbReference>
<dbReference type="Proteomes" id="UP001152747">
    <property type="component" value="Unassembled WGS sequence"/>
</dbReference>
<evidence type="ECO:0000256" key="6">
    <source>
        <dbReference type="ARBA" id="ARBA00023015"/>
    </source>
</evidence>
<keyword evidence="5" id="KW-0862">Zinc</keyword>
<feature type="domain" description="Nuclear receptor" evidence="11">
    <location>
        <begin position="14"/>
        <end position="89"/>
    </location>
</feature>
<gene>
    <name evidence="13" type="ORF">CAMP_LOCUS10051</name>
</gene>
<dbReference type="CDD" id="cd06960">
    <property type="entry name" value="NR_DBD_HNF4A"/>
    <property type="match status" value="1"/>
</dbReference>
<dbReference type="Gene3D" id="1.10.565.10">
    <property type="entry name" value="Retinoid X Receptor"/>
    <property type="match status" value="1"/>
</dbReference>
<evidence type="ECO:0000256" key="2">
    <source>
        <dbReference type="ARBA" id="ARBA00005993"/>
    </source>
</evidence>
<dbReference type="InterPro" id="IPR049636">
    <property type="entry name" value="HNF4-like_DBD"/>
</dbReference>
<dbReference type="SMART" id="SM00399">
    <property type="entry name" value="ZnF_C4"/>
    <property type="match status" value="1"/>
</dbReference>
<dbReference type="EMBL" id="CANHGI010000004">
    <property type="protein sequence ID" value="CAI5447414.1"/>
    <property type="molecule type" value="Genomic_DNA"/>
</dbReference>
<dbReference type="PANTHER" id="PTHR46587">
    <property type="entry name" value="NUCLEAR HORMONE RECEPTOR FAMILY"/>
    <property type="match status" value="1"/>
</dbReference>
<evidence type="ECO:0000259" key="12">
    <source>
        <dbReference type="PROSITE" id="PS51843"/>
    </source>
</evidence>
<dbReference type="AlphaFoldDB" id="A0A9P1N0W1"/>
<evidence type="ECO:0000256" key="9">
    <source>
        <dbReference type="ARBA" id="ARBA00023170"/>
    </source>
</evidence>
<proteinExistence type="inferred from homology"/>
<evidence type="ECO:0000256" key="8">
    <source>
        <dbReference type="ARBA" id="ARBA00023163"/>
    </source>
</evidence>
<dbReference type="InterPro" id="IPR013088">
    <property type="entry name" value="Znf_NHR/GATA"/>
</dbReference>
<comment type="similarity">
    <text evidence="2">Belongs to the nuclear hormone receptor family.</text>
</comment>
<dbReference type="InterPro" id="IPR001628">
    <property type="entry name" value="Znf_hrmn_rcpt"/>
</dbReference>
<keyword evidence="4" id="KW-0863">Zinc-finger</keyword>